<dbReference type="SUPFAM" id="SSF52047">
    <property type="entry name" value="RNI-like"/>
    <property type="match status" value="1"/>
</dbReference>
<comment type="caution">
    <text evidence="1">The sequence shown here is derived from an EMBL/GenBank/DDBJ whole genome shotgun (WGS) entry which is preliminary data.</text>
</comment>
<dbReference type="EMBL" id="BPWL01000005">
    <property type="protein sequence ID" value="GJJ10680.1"/>
    <property type="molecule type" value="Genomic_DNA"/>
</dbReference>
<keyword evidence="2" id="KW-1185">Reference proteome</keyword>
<name>A0AAV5A8Q3_9AGAM</name>
<proteinExistence type="predicted"/>
<sequence length="594" mass="67704">MTLRRAREKFYTKVTTDLENLSEALGTEVGYYMDARHAGGDLRSNVVEKEVKLIEENEIATDVAVEDHPNNNMLAATINRLPVEILTYIILLANSLVYMPYGEHGHPYLSYSWVCRHWRYILIQSPVFWTLIQPPPKWKLRKKKFFHHQLFRRSGSSTKVDVILTCQHALFDTVLKDLFTKDSSRIRRLQLSNSIPRGLILPGLTHLLSLRSFALIDHRGPLDESSGPEHLSILHLLPILAASNYLDTFHCTLYRNEWASACKDQMASIFSRIKNLSLTLESVETLRPVFNLLHNSPKLQSLQLSLGTDTTATNSFSQIIFPGLEFLSLENLNLMGHIQCPKLSSLNVARIFISHIPDHLIMKDLDFPSIKYLWIRERCQRDMFGYCVLGSKERIDCKAAFTETTDILFGDYPIYEYPRDCFHFYFYSRKMSTSGMQEALSSILPRLTNLIELHLLFPQTYSVCREIIPQLSSLQKITVVSGNGLIGLLHLLSNPSRCPQLTHLSYTTVPLPQNLKEYANDVGRKLKNCLQSRQSGSAISNVALKYIELGNCPPLPKIWLGKLHKLGAVISYTAVNSSIHPNHYDWDSDSGPPF</sequence>
<evidence type="ECO:0000313" key="1">
    <source>
        <dbReference type="EMBL" id="GJJ10680.1"/>
    </source>
</evidence>
<protein>
    <recommendedName>
        <fullName evidence="3">F-box domain-containing protein</fullName>
    </recommendedName>
</protein>
<gene>
    <name evidence="1" type="ORF">Clacol_004907</name>
</gene>
<dbReference type="Proteomes" id="UP001050691">
    <property type="component" value="Unassembled WGS sequence"/>
</dbReference>
<reference evidence="1" key="1">
    <citation type="submission" date="2021-10" db="EMBL/GenBank/DDBJ databases">
        <title>De novo Genome Assembly of Clathrus columnatus (Basidiomycota, Fungi) Using Illumina and Nanopore Sequence Data.</title>
        <authorList>
            <person name="Ogiso-Tanaka E."/>
            <person name="Itagaki H."/>
            <person name="Hosoya T."/>
            <person name="Hosaka K."/>
        </authorList>
    </citation>
    <scope>NUCLEOTIDE SEQUENCE</scope>
    <source>
        <strain evidence="1">MO-923</strain>
    </source>
</reference>
<organism evidence="1 2">
    <name type="scientific">Clathrus columnatus</name>
    <dbReference type="NCBI Taxonomy" id="1419009"/>
    <lineage>
        <taxon>Eukaryota</taxon>
        <taxon>Fungi</taxon>
        <taxon>Dikarya</taxon>
        <taxon>Basidiomycota</taxon>
        <taxon>Agaricomycotina</taxon>
        <taxon>Agaricomycetes</taxon>
        <taxon>Phallomycetidae</taxon>
        <taxon>Phallales</taxon>
        <taxon>Clathraceae</taxon>
        <taxon>Clathrus</taxon>
    </lineage>
</organism>
<evidence type="ECO:0008006" key="3">
    <source>
        <dbReference type="Google" id="ProtNLM"/>
    </source>
</evidence>
<dbReference type="AlphaFoldDB" id="A0AAV5A8Q3"/>
<accession>A0AAV5A8Q3</accession>
<evidence type="ECO:0000313" key="2">
    <source>
        <dbReference type="Proteomes" id="UP001050691"/>
    </source>
</evidence>